<keyword evidence="9 11" id="KW-0482">Metalloprotease</keyword>
<organism evidence="14 15">
    <name type="scientific">Micromonospora krabiensis</name>
    <dbReference type="NCBI Taxonomy" id="307121"/>
    <lineage>
        <taxon>Bacteria</taxon>
        <taxon>Bacillati</taxon>
        <taxon>Actinomycetota</taxon>
        <taxon>Actinomycetes</taxon>
        <taxon>Micromonosporales</taxon>
        <taxon>Micromonosporaceae</taxon>
        <taxon>Micromonospora</taxon>
    </lineage>
</organism>
<sequence length="423" mass="45592">MITTTDTAACPTCGAATVTVFDAPPWCAACEWNLDTFDRQRRAPEFGWVWVDRWTHRVAYRLTRGQFTGLVGRALGSDRWSGAAVAVAVASVVLTAGVLAMAATGVWLTVAFGFPSLAAVPGVALIGLAVALRPRFGRIDPDLEVLTRDRAPELFGLVDEVAAAVGTPAPDVIGVDADLNAYAGAVGVRRRRVLCLGLPWWGSLDAQERVALLGHELGHFGNGDPRRMLLTQPAFTTLGSAADLVRPVDTVRGGGLLEMAGSALAKVFQWTLSRLLFGVHLVLLAVAQRDAQRAEYRADEMSARAAGTDAATRLLDIALRAESVALAVRREARAGHGPQRWRAAVAEAHDAAADDLPLLRQLSVRDDTSLFASHPPAGLRHRMLVEGPRHDPAVVLTEERSARIDAEMAREYERVRRDLSWSD</sequence>
<comment type="cofactor">
    <cofactor evidence="11">
        <name>Zn(2+)</name>
        <dbReference type="ChEBI" id="CHEBI:29105"/>
    </cofactor>
    <text evidence="11">Binds 1 zinc ion per subunit.</text>
</comment>
<evidence type="ECO:0000259" key="13">
    <source>
        <dbReference type="Pfam" id="PF01435"/>
    </source>
</evidence>
<name>A0A1C3NCP1_9ACTN</name>
<feature type="transmembrane region" description="Helical" evidence="12">
    <location>
        <begin position="114"/>
        <end position="132"/>
    </location>
</feature>
<keyword evidence="5" id="KW-0479">Metal-binding</keyword>
<keyword evidence="4 12" id="KW-0812">Transmembrane</keyword>
<dbReference type="GO" id="GO:0046872">
    <property type="term" value="F:metal ion binding"/>
    <property type="evidence" value="ECO:0007669"/>
    <property type="project" value="UniProtKB-KW"/>
</dbReference>
<evidence type="ECO:0000313" key="15">
    <source>
        <dbReference type="Proteomes" id="UP000199393"/>
    </source>
</evidence>
<evidence type="ECO:0000256" key="3">
    <source>
        <dbReference type="ARBA" id="ARBA00022670"/>
    </source>
</evidence>
<evidence type="ECO:0000256" key="11">
    <source>
        <dbReference type="RuleBase" id="RU003983"/>
    </source>
</evidence>
<keyword evidence="8 12" id="KW-1133">Transmembrane helix</keyword>
<evidence type="ECO:0000256" key="4">
    <source>
        <dbReference type="ARBA" id="ARBA00022692"/>
    </source>
</evidence>
<evidence type="ECO:0000256" key="5">
    <source>
        <dbReference type="ARBA" id="ARBA00022723"/>
    </source>
</evidence>
<dbReference type="PATRIC" id="fig|307121.4.peg.6072"/>
<gene>
    <name evidence="14" type="ORF">GA0070620_5964</name>
</gene>
<keyword evidence="2" id="KW-1003">Cell membrane</keyword>
<dbReference type="Gene3D" id="3.30.2010.10">
    <property type="entry name" value="Metalloproteases ('zincins'), catalytic domain"/>
    <property type="match status" value="1"/>
</dbReference>
<dbReference type="AlphaFoldDB" id="A0A1C3NCP1"/>
<dbReference type="PANTHER" id="PTHR43221">
    <property type="entry name" value="PROTEASE HTPX"/>
    <property type="match status" value="1"/>
</dbReference>
<evidence type="ECO:0000256" key="2">
    <source>
        <dbReference type="ARBA" id="ARBA00022475"/>
    </source>
</evidence>
<evidence type="ECO:0000256" key="1">
    <source>
        <dbReference type="ARBA" id="ARBA00004651"/>
    </source>
</evidence>
<dbReference type="InterPro" id="IPR050083">
    <property type="entry name" value="HtpX_protease"/>
</dbReference>
<evidence type="ECO:0000256" key="8">
    <source>
        <dbReference type="ARBA" id="ARBA00022989"/>
    </source>
</evidence>
<keyword evidence="6 11" id="KW-0378">Hydrolase</keyword>
<evidence type="ECO:0000313" key="14">
    <source>
        <dbReference type="EMBL" id="SBV30367.1"/>
    </source>
</evidence>
<evidence type="ECO:0000256" key="10">
    <source>
        <dbReference type="ARBA" id="ARBA00023136"/>
    </source>
</evidence>
<keyword evidence="3 11" id="KW-0645">Protease</keyword>
<dbReference type="OrthoDB" id="7870694at2"/>
<dbReference type="InterPro" id="IPR001915">
    <property type="entry name" value="Peptidase_M48"/>
</dbReference>
<dbReference type="EMBL" id="LT598496">
    <property type="protein sequence ID" value="SBV30367.1"/>
    <property type="molecule type" value="Genomic_DNA"/>
</dbReference>
<dbReference type="PANTHER" id="PTHR43221:SF1">
    <property type="entry name" value="PROTEASE HTPX"/>
    <property type="match status" value="1"/>
</dbReference>
<protein>
    <submittedName>
        <fullName evidence="14">Zn-dependent protease with chaperone function</fullName>
    </submittedName>
</protein>
<evidence type="ECO:0000256" key="12">
    <source>
        <dbReference type="SAM" id="Phobius"/>
    </source>
</evidence>
<dbReference type="RefSeq" id="WP_091596312.1">
    <property type="nucleotide sequence ID" value="NZ_JBHRWG010000002.1"/>
</dbReference>
<keyword evidence="10 12" id="KW-0472">Membrane</keyword>
<feature type="domain" description="Peptidase M48" evidence="13">
    <location>
        <begin position="151"/>
        <end position="383"/>
    </location>
</feature>
<evidence type="ECO:0000256" key="9">
    <source>
        <dbReference type="ARBA" id="ARBA00023049"/>
    </source>
</evidence>
<dbReference type="GO" id="GO:0006508">
    <property type="term" value="P:proteolysis"/>
    <property type="evidence" value="ECO:0007669"/>
    <property type="project" value="UniProtKB-KW"/>
</dbReference>
<dbReference type="Proteomes" id="UP000199393">
    <property type="component" value="Chromosome I"/>
</dbReference>
<feature type="transmembrane region" description="Helical" evidence="12">
    <location>
        <begin position="83"/>
        <end position="108"/>
    </location>
</feature>
<reference evidence="15" key="1">
    <citation type="submission" date="2016-06" db="EMBL/GenBank/DDBJ databases">
        <authorList>
            <person name="Varghese N."/>
            <person name="Submissions Spin"/>
        </authorList>
    </citation>
    <scope>NUCLEOTIDE SEQUENCE [LARGE SCALE GENOMIC DNA]</scope>
    <source>
        <strain evidence="15">DSM 45344</strain>
    </source>
</reference>
<evidence type="ECO:0000256" key="7">
    <source>
        <dbReference type="ARBA" id="ARBA00022833"/>
    </source>
</evidence>
<comment type="subcellular location">
    <subcellularLocation>
        <location evidence="1">Cell membrane</location>
        <topology evidence="1">Multi-pass membrane protein</topology>
    </subcellularLocation>
</comment>
<keyword evidence="7 11" id="KW-0862">Zinc</keyword>
<comment type="similarity">
    <text evidence="11">Belongs to the peptidase M48 family.</text>
</comment>
<dbReference type="GO" id="GO:0004222">
    <property type="term" value="F:metalloendopeptidase activity"/>
    <property type="evidence" value="ECO:0007669"/>
    <property type="project" value="InterPro"/>
</dbReference>
<dbReference type="CDD" id="cd07328">
    <property type="entry name" value="M48_Ste24p_like"/>
    <property type="match status" value="1"/>
</dbReference>
<dbReference type="GO" id="GO:0005886">
    <property type="term" value="C:plasma membrane"/>
    <property type="evidence" value="ECO:0007669"/>
    <property type="project" value="UniProtKB-SubCell"/>
</dbReference>
<keyword evidence="15" id="KW-1185">Reference proteome</keyword>
<dbReference type="Pfam" id="PF01435">
    <property type="entry name" value="Peptidase_M48"/>
    <property type="match status" value="1"/>
</dbReference>
<accession>A0A1C3NCP1</accession>
<proteinExistence type="inferred from homology"/>
<evidence type="ECO:0000256" key="6">
    <source>
        <dbReference type="ARBA" id="ARBA00022801"/>
    </source>
</evidence>
<dbReference type="STRING" id="307121.GA0070620_5964"/>